<protein>
    <submittedName>
        <fullName evidence="2">Nickel insertion protein</fullName>
        <ecNumber evidence="2">4.99.1.12</ecNumber>
    </submittedName>
</protein>
<organism evidence="2 3">
    <name type="scientific">Raoultibacter massiliensis</name>
    <dbReference type="NCBI Taxonomy" id="1852371"/>
    <lineage>
        <taxon>Bacteria</taxon>
        <taxon>Bacillati</taxon>
        <taxon>Actinomycetota</taxon>
        <taxon>Coriobacteriia</taxon>
        <taxon>Eggerthellales</taxon>
        <taxon>Eggerthellaceae</taxon>
        <taxon>Raoultibacter</taxon>
    </lineage>
</organism>
<proteinExistence type="predicted"/>
<dbReference type="EC" id="4.99.1.12" evidence="2"/>
<name>A0ABV1J9E9_9ACTN</name>
<dbReference type="Pfam" id="PF01969">
    <property type="entry name" value="Ni_insertion"/>
    <property type="match status" value="1"/>
</dbReference>
<keyword evidence="1" id="KW-0533">Nickel</keyword>
<comment type="caution">
    <text evidence="2">The sequence shown here is derived from an EMBL/GenBank/DDBJ whole genome shotgun (WGS) entry which is preliminary data.</text>
</comment>
<dbReference type="GO" id="GO:0016829">
    <property type="term" value="F:lyase activity"/>
    <property type="evidence" value="ECO:0007669"/>
    <property type="project" value="UniProtKB-KW"/>
</dbReference>
<dbReference type="EMBL" id="JBBNOP010000001">
    <property type="protein sequence ID" value="MEQ3361413.1"/>
    <property type="molecule type" value="Genomic_DNA"/>
</dbReference>
<reference evidence="2 3" key="1">
    <citation type="submission" date="2024-04" db="EMBL/GenBank/DDBJ databases">
        <title>Human intestinal bacterial collection.</title>
        <authorList>
            <person name="Pauvert C."/>
            <person name="Hitch T.C.A."/>
            <person name="Clavel T."/>
        </authorList>
    </citation>
    <scope>NUCLEOTIDE SEQUENCE [LARGE SCALE GENOMIC DNA]</scope>
    <source>
        <strain evidence="2 3">CLA-KB-H42</strain>
    </source>
</reference>
<accession>A0ABV1J9E9</accession>
<evidence type="ECO:0000313" key="2">
    <source>
        <dbReference type="EMBL" id="MEQ3361413.1"/>
    </source>
</evidence>
<evidence type="ECO:0000313" key="3">
    <source>
        <dbReference type="Proteomes" id="UP001487305"/>
    </source>
</evidence>
<keyword evidence="3" id="KW-1185">Reference proteome</keyword>
<dbReference type="InterPro" id="IPR002822">
    <property type="entry name" value="Ni_insertion"/>
</dbReference>
<gene>
    <name evidence="2" type="primary">larC</name>
    <name evidence="2" type="ORF">AAA083_00325</name>
</gene>
<keyword evidence="2" id="KW-0456">Lyase</keyword>
<dbReference type="RefSeq" id="WP_102375639.1">
    <property type="nucleotide sequence ID" value="NZ_JBBNOP010000001.1"/>
</dbReference>
<dbReference type="Proteomes" id="UP001487305">
    <property type="component" value="Unassembled WGS sequence"/>
</dbReference>
<dbReference type="PANTHER" id="PTHR36566:SF1">
    <property type="entry name" value="PYRIDINIUM-3,5-BISTHIOCARBOXYLIC ACID MONONUCLEOTIDE NICKEL INSERTION PROTEIN"/>
    <property type="match status" value="1"/>
</dbReference>
<dbReference type="PANTHER" id="PTHR36566">
    <property type="entry name" value="NICKEL INSERTION PROTEIN-RELATED"/>
    <property type="match status" value="1"/>
</dbReference>
<sequence>MEQLHFDFTKTARRQAILDELFALLPSDRRTVIAKRATQAGVPDRHHHDLGEVLSTIDALAVSERVKRDMRAIYRILAEAEATAHGCAVDETHFHEVGNGEAIENVLGIALAIEALDPDEITATPVQVGSGTVRCAHGELAIPAPATAAIIARGIPVCEEKLDGELCTPTSAAVICHFVDRFE</sequence>
<evidence type="ECO:0000256" key="1">
    <source>
        <dbReference type="ARBA" id="ARBA00022596"/>
    </source>
</evidence>